<reference evidence="2 3" key="1">
    <citation type="journal article" date="2020" name="Microbiol. Resour. Announc.">
        <title>Draft Genome Sequence of a Cladosporium Species Isolated from the Mesophotic Ascidian Didemnum maculosum.</title>
        <authorList>
            <person name="Gioti A."/>
            <person name="Siaperas R."/>
            <person name="Nikolaivits E."/>
            <person name="Le Goff G."/>
            <person name="Ouazzani J."/>
            <person name="Kotoulas G."/>
            <person name="Topakas E."/>
        </authorList>
    </citation>
    <scope>NUCLEOTIDE SEQUENCE [LARGE SCALE GENOMIC DNA]</scope>
    <source>
        <strain evidence="2 3">TM138-S3</strain>
    </source>
</reference>
<sequence>MLSCVRRAVRPSASSTALRARQTLGAVVRRSYAARRQHEDLDTARDVSQLGSSKRPSAQQQLQDGLLQEESTSANAREAARRKRNRERRRVLARKILGPKAPPTLPESGGATPDMKMDGIYGVVTTSRPVETTIEELTRAIKPTDTYALPNLQKRPALLVLLMTPGLARYAQDKSVPDAVFKRFRLSAVEHGSRFRIITAIVDRIPSSLQLFKGDEGLAYMFVGSPPQFLQKHQTLYQPSAQKPGSLKFCIPRSPGSLAPGYDVQLPLAQTIFTTGSVSHLFERRYTYDIEKDQLEFQDEKQLESQALKVPSLPTNPYTFAVQMPLVALTPPRRIHYVMGNIVRKLSSYPSYTHSLKQDGTAKIFERQPDDTNESMSASQELETAVSSYFESLNLQPEPVSVWALVIPRDLGHSIQKARAYYSLRKILSVSPDDLREWWSPDAISARRLRGLYTRAIRTLLPHGARLIKVLSGGGGWGKKAGLLSLDPDVEYSTRELRQDDGWQFDFDKFDGVTEEAAEAQKKRALGEIVKQGEDIMFFLAPGRERLPPFNGAGDEEAPLSLSFGTIPSSIDDVPKGTANPSPEKTIRHVPGFFGMLSEGGMAMTTYNRELTNQTKLDVPFGRAHFLWKPDSGPGLGNDTSPFASRSGRRGAATHSRDKSPEEIDETITTEVNGSLSTVEEYFESSSRLDNANGSEGPVAPEVKQADDNSKTR</sequence>
<proteinExistence type="predicted"/>
<feature type="compositionally biased region" description="Low complexity" evidence="1">
    <location>
        <begin position="59"/>
        <end position="68"/>
    </location>
</feature>
<feature type="compositionally biased region" description="Basic and acidic residues" evidence="1">
    <location>
        <begin position="704"/>
        <end position="713"/>
    </location>
</feature>
<gene>
    <name evidence="2" type="ORF">WHR41_06046</name>
</gene>
<evidence type="ECO:0000256" key="1">
    <source>
        <dbReference type="SAM" id="MobiDB-lite"/>
    </source>
</evidence>
<keyword evidence="3" id="KW-1185">Reference proteome</keyword>
<organism evidence="2 3">
    <name type="scientific">Cladosporium halotolerans</name>
    <dbReference type="NCBI Taxonomy" id="1052096"/>
    <lineage>
        <taxon>Eukaryota</taxon>
        <taxon>Fungi</taxon>
        <taxon>Dikarya</taxon>
        <taxon>Ascomycota</taxon>
        <taxon>Pezizomycotina</taxon>
        <taxon>Dothideomycetes</taxon>
        <taxon>Dothideomycetidae</taxon>
        <taxon>Cladosporiales</taxon>
        <taxon>Cladosporiaceae</taxon>
        <taxon>Cladosporium</taxon>
    </lineage>
</organism>
<feature type="compositionally biased region" description="Basic residues" evidence="1">
    <location>
        <begin position="80"/>
        <end position="89"/>
    </location>
</feature>
<comment type="caution">
    <text evidence="2">The sequence shown here is derived from an EMBL/GenBank/DDBJ whole genome shotgun (WGS) entry which is preliminary data.</text>
</comment>
<feature type="region of interest" description="Disordered" evidence="1">
    <location>
        <begin position="628"/>
        <end position="713"/>
    </location>
</feature>
<dbReference type="Proteomes" id="UP000803884">
    <property type="component" value="Unassembled WGS sequence"/>
</dbReference>
<feature type="region of interest" description="Disordered" evidence="1">
    <location>
        <begin position="37"/>
        <end position="89"/>
    </location>
</feature>
<evidence type="ECO:0000313" key="3">
    <source>
        <dbReference type="Proteomes" id="UP000803884"/>
    </source>
</evidence>
<accession>A0AB34KKD5</accession>
<dbReference type="AlphaFoldDB" id="A0AB34KKD5"/>
<dbReference type="EMBL" id="JAAQHG020000018">
    <property type="protein sequence ID" value="KAL1585578.1"/>
    <property type="molecule type" value="Genomic_DNA"/>
</dbReference>
<dbReference type="RefSeq" id="XP_069228684.1">
    <property type="nucleotide sequence ID" value="XM_069374651.1"/>
</dbReference>
<protein>
    <submittedName>
        <fullName evidence="2">Uncharacterized protein</fullName>
    </submittedName>
</protein>
<feature type="compositionally biased region" description="Polar residues" evidence="1">
    <location>
        <begin position="669"/>
        <end position="694"/>
    </location>
</feature>
<evidence type="ECO:0000313" key="2">
    <source>
        <dbReference type="EMBL" id="KAL1585578.1"/>
    </source>
</evidence>
<name>A0AB34KKD5_9PEZI</name>
<feature type="compositionally biased region" description="Polar residues" evidence="1">
    <location>
        <begin position="49"/>
        <end position="58"/>
    </location>
</feature>
<dbReference type="GeneID" id="96007489"/>